<gene>
    <name evidence="8" type="ORF">BDK92_0410</name>
</gene>
<feature type="transmembrane region" description="Helical" evidence="6">
    <location>
        <begin position="101"/>
        <end position="123"/>
    </location>
</feature>
<organism evidence="8 9">
    <name type="scientific">Micromonospora pisi</name>
    <dbReference type="NCBI Taxonomy" id="589240"/>
    <lineage>
        <taxon>Bacteria</taxon>
        <taxon>Bacillati</taxon>
        <taxon>Actinomycetota</taxon>
        <taxon>Actinomycetes</taxon>
        <taxon>Micromonosporales</taxon>
        <taxon>Micromonosporaceae</taxon>
        <taxon>Micromonospora</taxon>
    </lineage>
</organism>
<dbReference type="InterPro" id="IPR011701">
    <property type="entry name" value="MFS"/>
</dbReference>
<feature type="transmembrane region" description="Helical" evidence="6">
    <location>
        <begin position="33"/>
        <end position="56"/>
    </location>
</feature>
<evidence type="ECO:0000256" key="2">
    <source>
        <dbReference type="ARBA" id="ARBA00022692"/>
    </source>
</evidence>
<feature type="transmembrane region" description="Helical" evidence="6">
    <location>
        <begin position="434"/>
        <end position="452"/>
    </location>
</feature>
<reference evidence="8 9" key="1">
    <citation type="submission" date="2018-10" db="EMBL/GenBank/DDBJ databases">
        <title>Sequencing the genomes of 1000 actinobacteria strains.</title>
        <authorList>
            <person name="Klenk H.-P."/>
        </authorList>
    </citation>
    <scope>NUCLEOTIDE SEQUENCE [LARGE SCALE GENOMIC DNA]</scope>
    <source>
        <strain evidence="8 9">DSM 45175</strain>
    </source>
</reference>
<dbReference type="Gene3D" id="1.20.1720.10">
    <property type="entry name" value="Multidrug resistance protein D"/>
    <property type="match status" value="1"/>
</dbReference>
<evidence type="ECO:0000256" key="4">
    <source>
        <dbReference type="ARBA" id="ARBA00023136"/>
    </source>
</evidence>
<dbReference type="GO" id="GO:0005886">
    <property type="term" value="C:plasma membrane"/>
    <property type="evidence" value="ECO:0007669"/>
    <property type="project" value="UniProtKB-SubCell"/>
</dbReference>
<dbReference type="InterPro" id="IPR020846">
    <property type="entry name" value="MFS_dom"/>
</dbReference>
<feature type="region of interest" description="Disordered" evidence="5">
    <location>
        <begin position="1"/>
        <end position="25"/>
    </location>
</feature>
<dbReference type="PANTHER" id="PTHR42718">
    <property type="entry name" value="MAJOR FACILITATOR SUPERFAMILY MULTIDRUG TRANSPORTER MFSC"/>
    <property type="match status" value="1"/>
</dbReference>
<comment type="subcellular location">
    <subcellularLocation>
        <location evidence="1">Cell membrane</location>
        <topology evidence="1">Multi-pass membrane protein</topology>
    </subcellularLocation>
</comment>
<feature type="transmembrane region" description="Helical" evidence="6">
    <location>
        <begin position="188"/>
        <end position="211"/>
    </location>
</feature>
<feature type="transmembrane region" description="Helical" evidence="6">
    <location>
        <begin position="223"/>
        <end position="243"/>
    </location>
</feature>
<feature type="transmembrane region" description="Helical" evidence="6">
    <location>
        <begin position="360"/>
        <end position="377"/>
    </location>
</feature>
<accession>A0A495JCF2</accession>
<evidence type="ECO:0000313" key="8">
    <source>
        <dbReference type="EMBL" id="RKR86188.1"/>
    </source>
</evidence>
<proteinExistence type="predicted"/>
<dbReference type="PROSITE" id="PS50850">
    <property type="entry name" value="MFS"/>
    <property type="match status" value="1"/>
</dbReference>
<evidence type="ECO:0000256" key="1">
    <source>
        <dbReference type="ARBA" id="ARBA00004651"/>
    </source>
</evidence>
<evidence type="ECO:0000256" key="3">
    <source>
        <dbReference type="ARBA" id="ARBA00022989"/>
    </source>
</evidence>
<keyword evidence="3 6" id="KW-1133">Transmembrane helix</keyword>
<keyword evidence="4 6" id="KW-0472">Membrane</keyword>
<evidence type="ECO:0000256" key="5">
    <source>
        <dbReference type="SAM" id="MobiDB-lite"/>
    </source>
</evidence>
<dbReference type="Proteomes" id="UP000277671">
    <property type="component" value="Unassembled WGS sequence"/>
</dbReference>
<feature type="transmembrane region" description="Helical" evidence="6">
    <location>
        <begin position="464"/>
        <end position="483"/>
    </location>
</feature>
<feature type="transmembrane region" description="Helical" evidence="6">
    <location>
        <begin position="293"/>
        <end position="319"/>
    </location>
</feature>
<dbReference type="InterPro" id="IPR036259">
    <property type="entry name" value="MFS_trans_sf"/>
</dbReference>
<feature type="domain" description="Major facilitator superfamily (MFS) profile" evidence="7">
    <location>
        <begin position="34"/>
        <end position="492"/>
    </location>
</feature>
<evidence type="ECO:0000313" key="9">
    <source>
        <dbReference type="Proteomes" id="UP000277671"/>
    </source>
</evidence>
<sequence length="493" mass="51344">MITTPTSARPSSGVDASSGSGSQPRVPALPHRAALAVVLVGVFLTGLDFFIVNVAIPSMQADLRASEAQIQLIVASYALAYGVGLITGGRLGDLYGRRRTFILGMIVFTFASAACGVATGPGFLLVARLVQGLAAALMVPQVLAILSTVYSGEARARAINWYAATAGIAAVFGQLIGGILIREDLFGLGWRACFLINLPIGLAAALLAGRYVPESRAPGRHRLDLIGMVLVTLALVGICLPLIEGRAQGWPLWVWPCLLAGGLLLTVFVRQQRWRGANGGTPSMDMALFRERAFTAGLVAQLTFFASMASYFLVLALYLQQGRHLDPLDSGLVFGVLGLGYIITSMTARKVAARLGRQTIAIGCLIRILALVLQIWAVAKIGTSGSVGWLVPGLFLDGAGMGLAIAPLAATVLARVSADNAGAASGVLGTAQQVGNALGVALVGLVFYDVLSRGGGADRAYPDAFTACLYCVLGISVLLAFVVQTLPKAPGRR</sequence>
<evidence type="ECO:0000256" key="6">
    <source>
        <dbReference type="SAM" id="Phobius"/>
    </source>
</evidence>
<comment type="caution">
    <text evidence="8">The sequence shown here is derived from an EMBL/GenBank/DDBJ whole genome shotgun (WGS) entry which is preliminary data.</text>
</comment>
<dbReference type="CDD" id="cd17321">
    <property type="entry name" value="MFS_MMR_MDR_like"/>
    <property type="match status" value="1"/>
</dbReference>
<keyword evidence="9" id="KW-1185">Reference proteome</keyword>
<feature type="transmembrane region" description="Helical" evidence="6">
    <location>
        <begin position="389"/>
        <end position="413"/>
    </location>
</feature>
<dbReference type="AlphaFoldDB" id="A0A495JCF2"/>
<feature type="transmembrane region" description="Helical" evidence="6">
    <location>
        <begin position="331"/>
        <end position="348"/>
    </location>
</feature>
<dbReference type="SUPFAM" id="SSF103473">
    <property type="entry name" value="MFS general substrate transporter"/>
    <property type="match status" value="1"/>
</dbReference>
<keyword evidence="2 6" id="KW-0812">Transmembrane</keyword>
<name>A0A495JCF2_9ACTN</name>
<dbReference type="EMBL" id="RBKT01000001">
    <property type="protein sequence ID" value="RKR86188.1"/>
    <property type="molecule type" value="Genomic_DNA"/>
</dbReference>
<dbReference type="Pfam" id="PF07690">
    <property type="entry name" value="MFS_1"/>
    <property type="match status" value="1"/>
</dbReference>
<dbReference type="PANTHER" id="PTHR42718:SF39">
    <property type="entry name" value="ACTINORHODIN TRANSPORTER-RELATED"/>
    <property type="match status" value="1"/>
</dbReference>
<evidence type="ECO:0000259" key="7">
    <source>
        <dbReference type="PROSITE" id="PS50850"/>
    </source>
</evidence>
<dbReference type="Gene3D" id="1.20.1250.20">
    <property type="entry name" value="MFS general substrate transporter like domains"/>
    <property type="match status" value="1"/>
</dbReference>
<protein>
    <submittedName>
        <fullName evidence="8">EmrB/QacA subfamily drug resistance transporter</fullName>
    </submittedName>
</protein>
<feature type="transmembrane region" description="Helical" evidence="6">
    <location>
        <begin position="129"/>
        <end position="149"/>
    </location>
</feature>
<feature type="transmembrane region" description="Helical" evidence="6">
    <location>
        <begin position="249"/>
        <end position="269"/>
    </location>
</feature>
<feature type="transmembrane region" description="Helical" evidence="6">
    <location>
        <begin position="161"/>
        <end position="182"/>
    </location>
</feature>
<feature type="compositionally biased region" description="Polar residues" evidence="5">
    <location>
        <begin position="1"/>
        <end position="10"/>
    </location>
</feature>
<feature type="compositionally biased region" description="Low complexity" evidence="5">
    <location>
        <begin position="11"/>
        <end position="22"/>
    </location>
</feature>
<dbReference type="GO" id="GO:0022857">
    <property type="term" value="F:transmembrane transporter activity"/>
    <property type="evidence" value="ECO:0007669"/>
    <property type="project" value="InterPro"/>
</dbReference>
<feature type="transmembrane region" description="Helical" evidence="6">
    <location>
        <begin position="68"/>
        <end position="89"/>
    </location>
</feature>